<dbReference type="Pfam" id="PF00005">
    <property type="entry name" value="ABC_tran"/>
    <property type="match status" value="2"/>
</dbReference>
<dbReference type="InterPro" id="IPR017871">
    <property type="entry name" value="ABC_transporter-like_CS"/>
</dbReference>
<dbReference type="Gene3D" id="3.40.50.300">
    <property type="entry name" value="P-loop containing nucleotide triphosphate hydrolases"/>
    <property type="match status" value="2"/>
</dbReference>
<dbReference type="InterPro" id="IPR039421">
    <property type="entry name" value="Type_1_exporter"/>
</dbReference>
<proteinExistence type="predicted"/>
<evidence type="ECO:0000259" key="8">
    <source>
        <dbReference type="PROSITE" id="PS50929"/>
    </source>
</evidence>
<feature type="domain" description="ABC transmembrane type-1" evidence="8">
    <location>
        <begin position="211"/>
        <end position="301"/>
    </location>
</feature>
<feature type="transmembrane region" description="Helical" evidence="6">
    <location>
        <begin position="254"/>
        <end position="280"/>
    </location>
</feature>
<feature type="region of interest" description="Disordered" evidence="5">
    <location>
        <begin position="144"/>
        <end position="189"/>
    </location>
</feature>
<accession>A0A179F5S8</accession>
<evidence type="ECO:0000256" key="2">
    <source>
        <dbReference type="ARBA" id="ARBA00022692"/>
    </source>
</evidence>
<feature type="transmembrane region" description="Helical" evidence="6">
    <location>
        <begin position="207"/>
        <end position="234"/>
    </location>
</feature>
<dbReference type="RefSeq" id="XP_018138665.1">
    <property type="nucleotide sequence ID" value="XM_018285844.1"/>
</dbReference>
<dbReference type="OrthoDB" id="6500128at2759"/>
<dbReference type="KEGG" id="pchm:VFPPC_06885"/>
<dbReference type="Gene3D" id="1.20.1560.10">
    <property type="entry name" value="ABC transporter type 1, transmembrane domain"/>
    <property type="match status" value="1"/>
</dbReference>
<evidence type="ECO:0000256" key="3">
    <source>
        <dbReference type="ARBA" id="ARBA00022989"/>
    </source>
</evidence>
<dbReference type="PROSITE" id="PS50929">
    <property type="entry name" value="ABC_TM1F"/>
    <property type="match status" value="1"/>
</dbReference>
<evidence type="ECO:0000256" key="1">
    <source>
        <dbReference type="ARBA" id="ARBA00004141"/>
    </source>
</evidence>
<dbReference type="InterPro" id="IPR003439">
    <property type="entry name" value="ABC_transporter-like_ATP-bd"/>
</dbReference>
<feature type="compositionally biased region" description="Basic and acidic residues" evidence="5">
    <location>
        <begin position="144"/>
        <end position="173"/>
    </location>
</feature>
<dbReference type="Proteomes" id="UP000078397">
    <property type="component" value="Unassembled WGS sequence"/>
</dbReference>
<dbReference type="InterPro" id="IPR027417">
    <property type="entry name" value="P-loop_NTPase"/>
</dbReference>
<dbReference type="PROSITE" id="PS00211">
    <property type="entry name" value="ABC_TRANSPORTER_1"/>
    <property type="match status" value="1"/>
</dbReference>
<dbReference type="GO" id="GO:0016020">
    <property type="term" value="C:membrane"/>
    <property type="evidence" value="ECO:0007669"/>
    <property type="project" value="UniProtKB-SubCell"/>
</dbReference>
<evidence type="ECO:0000256" key="5">
    <source>
        <dbReference type="SAM" id="MobiDB-lite"/>
    </source>
</evidence>
<evidence type="ECO:0000256" key="4">
    <source>
        <dbReference type="ARBA" id="ARBA00023136"/>
    </source>
</evidence>
<dbReference type="EMBL" id="LSBJ02000008">
    <property type="protein sequence ID" value="OAQ60787.1"/>
    <property type="molecule type" value="Genomic_DNA"/>
</dbReference>
<comment type="subcellular location">
    <subcellularLocation>
        <location evidence="1">Membrane</location>
        <topology evidence="1">Multi-pass membrane protein</topology>
    </subcellularLocation>
</comment>
<dbReference type="AlphaFoldDB" id="A0A179F5S8"/>
<gene>
    <name evidence="9" type="ORF">VFPPC_06885</name>
</gene>
<keyword evidence="2 6" id="KW-0812">Transmembrane</keyword>
<dbReference type="STRING" id="1380566.A0A179F5S8"/>
<name>A0A179F5S8_METCM</name>
<sequence>MTWASSQGAGFAEMVQLVRQAAEKADAANFIDGLTSGHGTSVGPRGTSVSGGQRQRIALAQSLIRDPEILILDEATASVDSASEKKMQAAIEHAAPTNIIVLEAGGVVERGTYDELMAVEGGKFAHLIQLQKLRTTGSVAEVESRDSASLADLHDKVKETPTEKDEGSQKKAAADSTIETSDEADNTPPQPFSSVVRGIAWLIRPSLGWVFLAMVAATIVGATFSGSGLIFGYTVSPLNPCQSTVQRILSMGRLFGGLIFMLGAVELIANFLAWWGFGVIGERILYTLRQLSFRSLLEQKLDGIYRKVARRPGCCPSSPKTVPQDPALFDGTVLHNVALGAVPGHEASNAEIKEACRVANIHDEIMALPDGYNTQCGPSASRLSGGQKQRIAIARALVRRPRLLLLDESTSALDAAGEAELQKGLQRASKDTTVLAITHRLHTVHQADMIFVVDGGRIVDQGRHSDLLETNESYRLNAMQQMLQ</sequence>
<keyword evidence="4 6" id="KW-0472">Membrane</keyword>
<comment type="caution">
    <text evidence="9">The sequence shown here is derived from an EMBL/GenBank/DDBJ whole genome shotgun (WGS) entry which is preliminary data.</text>
</comment>
<evidence type="ECO:0000256" key="6">
    <source>
        <dbReference type="SAM" id="Phobius"/>
    </source>
</evidence>
<dbReference type="GO" id="GO:0005524">
    <property type="term" value="F:ATP binding"/>
    <property type="evidence" value="ECO:0007669"/>
    <property type="project" value="InterPro"/>
</dbReference>
<dbReference type="PROSITE" id="PS50893">
    <property type="entry name" value="ABC_TRANSPORTER_2"/>
    <property type="match status" value="1"/>
</dbReference>
<dbReference type="PANTHER" id="PTHR43394">
    <property type="entry name" value="ATP-DEPENDENT PERMEASE MDL1, MITOCHONDRIAL"/>
    <property type="match status" value="1"/>
</dbReference>
<protein>
    <submittedName>
        <fullName evidence="9">ABC multidrug transporter protein</fullName>
    </submittedName>
</protein>
<organism evidence="9 10">
    <name type="scientific">Pochonia chlamydosporia 170</name>
    <dbReference type="NCBI Taxonomy" id="1380566"/>
    <lineage>
        <taxon>Eukaryota</taxon>
        <taxon>Fungi</taxon>
        <taxon>Dikarya</taxon>
        <taxon>Ascomycota</taxon>
        <taxon>Pezizomycotina</taxon>
        <taxon>Sordariomycetes</taxon>
        <taxon>Hypocreomycetidae</taxon>
        <taxon>Hypocreales</taxon>
        <taxon>Clavicipitaceae</taxon>
        <taxon>Pochonia</taxon>
    </lineage>
</organism>
<evidence type="ECO:0000313" key="10">
    <source>
        <dbReference type="Proteomes" id="UP000078397"/>
    </source>
</evidence>
<reference evidence="9 10" key="1">
    <citation type="journal article" date="2016" name="PLoS Pathog.">
        <title>Biosynthesis of antibiotic leucinostatins in bio-control fungus Purpureocillium lilacinum and their inhibition on phytophthora revealed by genome mining.</title>
        <authorList>
            <person name="Wang G."/>
            <person name="Liu Z."/>
            <person name="Lin R."/>
            <person name="Li E."/>
            <person name="Mao Z."/>
            <person name="Ling J."/>
            <person name="Yang Y."/>
            <person name="Yin W.B."/>
            <person name="Xie B."/>
        </authorList>
    </citation>
    <scope>NUCLEOTIDE SEQUENCE [LARGE SCALE GENOMIC DNA]</scope>
    <source>
        <strain evidence="9">170</strain>
    </source>
</reference>
<dbReference type="GeneID" id="28849838"/>
<dbReference type="PANTHER" id="PTHR43394:SF1">
    <property type="entry name" value="ATP-BINDING CASSETTE SUB-FAMILY B MEMBER 10, MITOCHONDRIAL"/>
    <property type="match status" value="1"/>
</dbReference>
<dbReference type="GO" id="GO:0016887">
    <property type="term" value="F:ATP hydrolysis activity"/>
    <property type="evidence" value="ECO:0007669"/>
    <property type="project" value="InterPro"/>
</dbReference>
<evidence type="ECO:0000313" key="9">
    <source>
        <dbReference type="EMBL" id="OAQ60787.1"/>
    </source>
</evidence>
<evidence type="ECO:0000259" key="7">
    <source>
        <dbReference type="PROSITE" id="PS50893"/>
    </source>
</evidence>
<dbReference type="SUPFAM" id="SSF52540">
    <property type="entry name" value="P-loop containing nucleoside triphosphate hydrolases"/>
    <property type="match status" value="2"/>
</dbReference>
<feature type="domain" description="ABC transporter" evidence="7">
    <location>
        <begin position="178"/>
        <end position="480"/>
    </location>
</feature>
<dbReference type="InterPro" id="IPR036640">
    <property type="entry name" value="ABC1_TM_sf"/>
</dbReference>
<dbReference type="GO" id="GO:0140359">
    <property type="term" value="F:ABC-type transporter activity"/>
    <property type="evidence" value="ECO:0007669"/>
    <property type="project" value="InterPro"/>
</dbReference>
<dbReference type="SUPFAM" id="SSF90123">
    <property type="entry name" value="ABC transporter transmembrane region"/>
    <property type="match status" value="1"/>
</dbReference>
<dbReference type="InterPro" id="IPR011527">
    <property type="entry name" value="ABC1_TM_dom"/>
</dbReference>
<keyword evidence="10" id="KW-1185">Reference proteome</keyword>
<keyword evidence="3 6" id="KW-1133">Transmembrane helix</keyword>